<dbReference type="AlphaFoldDB" id="A0A1W2DA63"/>
<name>A0A1W2DA63_9SPHI</name>
<dbReference type="EMBL" id="FWYB01000006">
    <property type="protein sequence ID" value="SMC94457.1"/>
    <property type="molecule type" value="Genomic_DNA"/>
</dbReference>
<sequence>MKPFPEMCPISKTQTLESQIEKYATTSSCFNCGLFKVNYFQCCNNDQIEMVIYYQKDDRKTIRDQCTKCGKLLNTPATSFSKVNQEETLLYNETLADNRKEELQEIKAYYDSLIKGNYGRIRYNTYESYYFTREWKELRQRVFQRDNYKCVKCGSNAEQAHHKHYNNFRNEHLDDLISLCTTCHSAIHEKKPANNE</sequence>
<evidence type="ECO:0000313" key="1">
    <source>
        <dbReference type="EMBL" id="SMC94457.1"/>
    </source>
</evidence>
<organism evidence="1 2">
    <name type="scientific">Pedobacter nyackensis</name>
    <dbReference type="NCBI Taxonomy" id="475255"/>
    <lineage>
        <taxon>Bacteria</taxon>
        <taxon>Pseudomonadati</taxon>
        <taxon>Bacteroidota</taxon>
        <taxon>Sphingobacteriia</taxon>
        <taxon>Sphingobacteriales</taxon>
        <taxon>Sphingobacteriaceae</taxon>
        <taxon>Pedobacter</taxon>
    </lineage>
</organism>
<accession>A0A1W2DA63</accession>
<dbReference type="Proteomes" id="UP000192678">
    <property type="component" value="Unassembled WGS sequence"/>
</dbReference>
<keyword evidence="2" id="KW-1185">Reference proteome</keyword>
<evidence type="ECO:0008006" key="3">
    <source>
        <dbReference type="Google" id="ProtNLM"/>
    </source>
</evidence>
<dbReference type="STRING" id="475255.SAMN04488101_10688"/>
<reference evidence="1 2" key="1">
    <citation type="submission" date="2017-04" db="EMBL/GenBank/DDBJ databases">
        <authorList>
            <person name="Afonso C.L."/>
            <person name="Miller P.J."/>
            <person name="Scott M.A."/>
            <person name="Spackman E."/>
            <person name="Goraichik I."/>
            <person name="Dimitrov K.M."/>
            <person name="Suarez D.L."/>
            <person name="Swayne D.E."/>
        </authorList>
    </citation>
    <scope>NUCLEOTIDE SEQUENCE [LARGE SCALE GENOMIC DNA]</scope>
    <source>
        <strain evidence="1 2">DSM 19625</strain>
    </source>
</reference>
<gene>
    <name evidence="1" type="ORF">SAMN04488101_10688</name>
</gene>
<evidence type="ECO:0000313" key="2">
    <source>
        <dbReference type="Proteomes" id="UP000192678"/>
    </source>
</evidence>
<proteinExistence type="predicted"/>
<protein>
    <recommendedName>
        <fullName evidence="3">HNH endonuclease</fullName>
    </recommendedName>
</protein>